<evidence type="ECO:0000256" key="5">
    <source>
        <dbReference type="ARBA" id="ARBA00035477"/>
    </source>
</evidence>
<dbReference type="GO" id="GO:0022625">
    <property type="term" value="C:cytosolic large ribosomal subunit"/>
    <property type="evidence" value="ECO:0007669"/>
    <property type="project" value="TreeGrafter"/>
</dbReference>
<dbReference type="PANTHER" id="PTHR15893">
    <property type="entry name" value="RIBOSOMAL PROTEIN L27"/>
    <property type="match status" value="1"/>
</dbReference>
<dbReference type="GO" id="GO:0003735">
    <property type="term" value="F:structural constituent of ribosome"/>
    <property type="evidence" value="ECO:0007669"/>
    <property type="project" value="InterPro"/>
</dbReference>
<evidence type="ECO:0000313" key="8">
    <source>
        <dbReference type="Proteomes" id="UP000177481"/>
    </source>
</evidence>
<dbReference type="STRING" id="1797471.A3A71_00985"/>
<gene>
    <name evidence="7" type="ORF">A3A71_00985</name>
</gene>
<dbReference type="InterPro" id="IPR001684">
    <property type="entry name" value="Ribosomal_bL27"/>
</dbReference>
<evidence type="ECO:0000313" key="7">
    <source>
        <dbReference type="EMBL" id="OGD64615.1"/>
    </source>
</evidence>
<evidence type="ECO:0000256" key="1">
    <source>
        <dbReference type="ARBA" id="ARBA00010797"/>
    </source>
</evidence>
<dbReference type="GO" id="GO:0006412">
    <property type="term" value="P:translation"/>
    <property type="evidence" value="ECO:0007669"/>
    <property type="project" value="InterPro"/>
</dbReference>
<dbReference type="Gene3D" id="2.40.50.100">
    <property type="match status" value="1"/>
</dbReference>
<reference evidence="7 8" key="1">
    <citation type="journal article" date="2016" name="Nat. Commun.">
        <title>Thousands of microbial genomes shed light on interconnected biogeochemical processes in an aquifer system.</title>
        <authorList>
            <person name="Anantharaman K."/>
            <person name="Brown C.T."/>
            <person name="Hug L.A."/>
            <person name="Sharon I."/>
            <person name="Castelle C.J."/>
            <person name="Probst A.J."/>
            <person name="Thomas B.C."/>
            <person name="Singh A."/>
            <person name="Wilkins M.J."/>
            <person name="Karaoz U."/>
            <person name="Brodie E.L."/>
            <person name="Williams K.H."/>
            <person name="Hubbard S.S."/>
            <person name="Banfield J.F."/>
        </authorList>
    </citation>
    <scope>NUCLEOTIDE SEQUENCE [LARGE SCALE GENOMIC DNA]</scope>
</reference>
<evidence type="ECO:0000256" key="3">
    <source>
        <dbReference type="ARBA" id="ARBA00023274"/>
    </source>
</evidence>
<sequence>MAHTKAKGSTRNNRDSQSKRLGVKVYGGEAIRRGGIILRQRGSKYYVSAGAAVSGDDSIYATCDGHVVFSSKKVKKFDGRFVSKTFVGVKVKEEAK</sequence>
<keyword evidence="2" id="KW-0689">Ribosomal protein</keyword>
<proteinExistence type="inferred from homology"/>
<name>A0A1F5EB55_9BACT</name>
<dbReference type="PRINTS" id="PR00063">
    <property type="entry name" value="RIBOSOMALL27"/>
</dbReference>
<dbReference type="Proteomes" id="UP000177481">
    <property type="component" value="Unassembled WGS sequence"/>
</dbReference>
<accession>A0A1F5EB55</accession>
<feature type="region of interest" description="Disordered" evidence="6">
    <location>
        <begin position="1"/>
        <end position="20"/>
    </location>
</feature>
<evidence type="ECO:0000256" key="2">
    <source>
        <dbReference type="ARBA" id="ARBA00022980"/>
    </source>
</evidence>
<dbReference type="Pfam" id="PF01016">
    <property type="entry name" value="Ribosomal_L27"/>
    <property type="match status" value="1"/>
</dbReference>
<evidence type="ECO:0000256" key="6">
    <source>
        <dbReference type="SAM" id="MobiDB-lite"/>
    </source>
</evidence>
<dbReference type="PANTHER" id="PTHR15893:SF0">
    <property type="entry name" value="LARGE RIBOSOMAL SUBUNIT PROTEIN BL27M"/>
    <property type="match status" value="1"/>
</dbReference>
<comment type="similarity">
    <text evidence="1">Belongs to the bacterial ribosomal protein bL27 family.</text>
</comment>
<evidence type="ECO:0000256" key="4">
    <source>
        <dbReference type="ARBA" id="ARBA00035175"/>
    </source>
</evidence>
<protein>
    <recommendedName>
        <fullName evidence="4">Large ribosomal subunit protein bL27</fullName>
    </recommendedName>
    <alternativeName>
        <fullName evidence="5">50S ribosomal protein L27</fullName>
    </alternativeName>
</protein>
<keyword evidence="3" id="KW-0687">Ribonucleoprotein</keyword>
<comment type="caution">
    <text evidence="7">The sequence shown here is derived from an EMBL/GenBank/DDBJ whole genome shotgun (WGS) entry which is preliminary data.</text>
</comment>
<organism evidence="7 8">
    <name type="scientific">Candidatus Berkelbacteria bacterium RIFCSPLOWO2_01_FULL_50_28</name>
    <dbReference type="NCBI Taxonomy" id="1797471"/>
    <lineage>
        <taxon>Bacteria</taxon>
        <taxon>Candidatus Berkelbacteria</taxon>
    </lineage>
</organism>
<dbReference type="EMBL" id="MEZX01000002">
    <property type="protein sequence ID" value="OGD64615.1"/>
    <property type="molecule type" value="Genomic_DNA"/>
</dbReference>
<dbReference type="AlphaFoldDB" id="A0A1F5EB55"/>
<dbReference type="SUPFAM" id="SSF110324">
    <property type="entry name" value="Ribosomal L27 protein-like"/>
    <property type="match status" value="1"/>
</dbReference>